<dbReference type="PANTHER" id="PTHR11358:SF26">
    <property type="entry name" value="GUANIDINO ACID HYDROLASE, MITOCHONDRIAL"/>
    <property type="match status" value="1"/>
</dbReference>
<accession>A0A1F5PFH9</accession>
<evidence type="ECO:0000256" key="1">
    <source>
        <dbReference type="ARBA" id="ARBA00009227"/>
    </source>
</evidence>
<keyword evidence="4" id="KW-0464">Manganese</keyword>
<evidence type="ECO:0000256" key="2">
    <source>
        <dbReference type="ARBA" id="ARBA00022723"/>
    </source>
</evidence>
<feature type="binding site" evidence="4">
    <location>
        <position position="225"/>
    </location>
    <ligand>
        <name>Mn(2+)</name>
        <dbReference type="ChEBI" id="CHEBI:29035"/>
        <label>1</label>
    </ligand>
</feature>
<dbReference type="GO" id="GO:0008783">
    <property type="term" value="F:agmatinase activity"/>
    <property type="evidence" value="ECO:0007669"/>
    <property type="project" value="TreeGrafter"/>
</dbReference>
<dbReference type="PIRSF" id="PIRSF036979">
    <property type="entry name" value="Arginase"/>
    <property type="match status" value="1"/>
</dbReference>
<dbReference type="PROSITE" id="PS51409">
    <property type="entry name" value="ARGINASE_2"/>
    <property type="match status" value="1"/>
</dbReference>
<evidence type="ECO:0000313" key="5">
    <source>
        <dbReference type="EMBL" id="OGE88442.1"/>
    </source>
</evidence>
<feature type="binding site" evidence="4">
    <location>
        <position position="223"/>
    </location>
    <ligand>
        <name>Mn(2+)</name>
        <dbReference type="ChEBI" id="CHEBI:29035"/>
        <label>1</label>
    </ligand>
</feature>
<organism evidence="5 6">
    <name type="scientific">Candidatus Doudnabacteria bacterium RIFCSPHIGHO2_01_FULL_50_11</name>
    <dbReference type="NCBI Taxonomy" id="1817828"/>
    <lineage>
        <taxon>Bacteria</taxon>
        <taxon>Candidatus Doudnaibacteriota</taxon>
    </lineage>
</organism>
<evidence type="ECO:0000256" key="4">
    <source>
        <dbReference type="PIRSR" id="PIRSR036979-1"/>
    </source>
</evidence>
<dbReference type="AlphaFoldDB" id="A0A1F5PFH9"/>
<comment type="similarity">
    <text evidence="1">Belongs to the arginase family. Agmatinase subfamily.</text>
</comment>
<feature type="binding site" evidence="4">
    <location>
        <position position="138"/>
    </location>
    <ligand>
        <name>Mn(2+)</name>
        <dbReference type="ChEBI" id="CHEBI:29035"/>
        <label>1</label>
    </ligand>
</feature>
<evidence type="ECO:0000313" key="6">
    <source>
        <dbReference type="Proteomes" id="UP000178377"/>
    </source>
</evidence>
<dbReference type="CDD" id="cd11593">
    <property type="entry name" value="Agmatinase-like_2"/>
    <property type="match status" value="1"/>
</dbReference>
<protein>
    <submittedName>
        <fullName evidence="5">Agmatinase</fullName>
    </submittedName>
</protein>
<comment type="cofactor">
    <cofactor evidence="4">
        <name>Mn(2+)</name>
        <dbReference type="ChEBI" id="CHEBI:29035"/>
    </cofactor>
    <text evidence="4">Binds 2 manganese ions per subunit.</text>
</comment>
<dbReference type="PANTHER" id="PTHR11358">
    <property type="entry name" value="ARGINASE/AGMATINASE"/>
    <property type="match status" value="1"/>
</dbReference>
<feature type="binding site" evidence="4">
    <location>
        <position position="140"/>
    </location>
    <ligand>
        <name>Mn(2+)</name>
        <dbReference type="ChEBI" id="CHEBI:29035"/>
        <label>1</label>
    </ligand>
</feature>
<dbReference type="GO" id="GO:0033389">
    <property type="term" value="P:putrescine biosynthetic process from arginine, via agmatine"/>
    <property type="evidence" value="ECO:0007669"/>
    <property type="project" value="TreeGrafter"/>
</dbReference>
<keyword evidence="2 4" id="KW-0479">Metal-binding</keyword>
<proteinExistence type="inferred from homology"/>
<sequence length="302" mass="33513">MKLSTKKNGFLGADQTVSYEASYQKAKAVIIPFGMENHVSYGEGTRRGPQAIINASHQINENDEQTFKAIYRCGIATLTQPQVPKKSTTALNLLAKITQQVLKDGKFPVILGGEHALTPAVLWAVCKKYSDISVLHFDAHADLRSQYEGSIYSHASALRRVLETCPVQRLVQVGIRSVSEVGDELGFMRREKKRIKTFWGWQDPPPQRVIKAISTKNVYITFDVDAFDSSLMPATGTPEPGGLQWWPTLEILKAVFAAKNVVGVDLVELAPIPRLHAPDFLAARLVYKMIGYKFSGTRIKAI</sequence>
<feature type="binding site" evidence="4">
    <location>
        <position position="142"/>
    </location>
    <ligand>
        <name>Mn(2+)</name>
        <dbReference type="ChEBI" id="CHEBI:29035"/>
        <label>1</label>
    </ligand>
</feature>
<name>A0A1F5PFH9_9BACT</name>
<dbReference type="InterPro" id="IPR023696">
    <property type="entry name" value="Ureohydrolase_dom_sf"/>
</dbReference>
<dbReference type="InterPro" id="IPR005925">
    <property type="entry name" value="Agmatinase-rel"/>
</dbReference>
<comment type="caution">
    <text evidence="5">The sequence shown here is derived from an EMBL/GenBank/DDBJ whole genome shotgun (WGS) entry which is preliminary data.</text>
</comment>
<dbReference type="Pfam" id="PF00491">
    <property type="entry name" value="Arginase"/>
    <property type="match status" value="1"/>
</dbReference>
<evidence type="ECO:0000256" key="3">
    <source>
        <dbReference type="ARBA" id="ARBA00022801"/>
    </source>
</evidence>
<dbReference type="NCBIfam" id="TIGR01230">
    <property type="entry name" value="agmatinase"/>
    <property type="match status" value="1"/>
</dbReference>
<gene>
    <name evidence="5" type="ORF">A2722_00870</name>
</gene>
<dbReference type="SUPFAM" id="SSF52768">
    <property type="entry name" value="Arginase/deacetylase"/>
    <property type="match status" value="1"/>
</dbReference>
<dbReference type="InterPro" id="IPR006035">
    <property type="entry name" value="Ureohydrolase"/>
</dbReference>
<dbReference type="STRING" id="1817828.A2722_00870"/>
<keyword evidence="3" id="KW-0378">Hydrolase</keyword>
<dbReference type="Proteomes" id="UP000178377">
    <property type="component" value="Unassembled WGS sequence"/>
</dbReference>
<dbReference type="EMBL" id="MFEO01000033">
    <property type="protein sequence ID" value="OGE88442.1"/>
    <property type="molecule type" value="Genomic_DNA"/>
</dbReference>
<feature type="binding site" evidence="4">
    <location>
        <position position="115"/>
    </location>
    <ligand>
        <name>Mn(2+)</name>
        <dbReference type="ChEBI" id="CHEBI:29035"/>
        <label>1</label>
    </ligand>
</feature>
<dbReference type="GO" id="GO:0046872">
    <property type="term" value="F:metal ion binding"/>
    <property type="evidence" value="ECO:0007669"/>
    <property type="project" value="UniProtKB-KW"/>
</dbReference>
<dbReference type="Gene3D" id="3.40.800.10">
    <property type="entry name" value="Ureohydrolase domain"/>
    <property type="match status" value="1"/>
</dbReference>
<reference evidence="5 6" key="1">
    <citation type="journal article" date="2016" name="Nat. Commun.">
        <title>Thousands of microbial genomes shed light on interconnected biogeochemical processes in an aquifer system.</title>
        <authorList>
            <person name="Anantharaman K."/>
            <person name="Brown C.T."/>
            <person name="Hug L.A."/>
            <person name="Sharon I."/>
            <person name="Castelle C.J."/>
            <person name="Probst A.J."/>
            <person name="Thomas B.C."/>
            <person name="Singh A."/>
            <person name="Wilkins M.J."/>
            <person name="Karaoz U."/>
            <person name="Brodie E.L."/>
            <person name="Williams K.H."/>
            <person name="Hubbard S.S."/>
            <person name="Banfield J.F."/>
        </authorList>
    </citation>
    <scope>NUCLEOTIDE SEQUENCE [LARGE SCALE GENOMIC DNA]</scope>
</reference>